<evidence type="ECO:0000256" key="5">
    <source>
        <dbReference type="ARBA" id="ARBA00023053"/>
    </source>
</evidence>
<dbReference type="PANTHER" id="PTHR10110">
    <property type="entry name" value="SODIUM/HYDROGEN EXCHANGER"/>
    <property type="match status" value="1"/>
</dbReference>
<dbReference type="InterPro" id="IPR004709">
    <property type="entry name" value="NaH_exchanger"/>
</dbReference>
<keyword evidence="8 9" id="KW-0739">Sodium transport</keyword>
<dbReference type="GO" id="GO:0015386">
    <property type="term" value="F:potassium:proton antiporter activity"/>
    <property type="evidence" value="ECO:0007669"/>
    <property type="project" value="TreeGrafter"/>
</dbReference>
<dbReference type="GO" id="GO:0098719">
    <property type="term" value="P:sodium ion import across plasma membrane"/>
    <property type="evidence" value="ECO:0007669"/>
    <property type="project" value="TreeGrafter"/>
</dbReference>
<keyword evidence="2 9" id="KW-0813">Transport</keyword>
<proteinExistence type="inferred from homology"/>
<gene>
    <name evidence="13" type="ORF">GSOID_T00030347001</name>
</gene>
<name>E4YP61_OIKDI</name>
<dbReference type="GO" id="GO:0051453">
    <property type="term" value="P:regulation of intracellular pH"/>
    <property type="evidence" value="ECO:0007669"/>
    <property type="project" value="TreeGrafter"/>
</dbReference>
<keyword evidence="3 9" id="KW-0812">Transmembrane</keyword>
<protein>
    <recommendedName>
        <fullName evidence="9">Sodium/hydrogen exchanger</fullName>
    </recommendedName>
</protein>
<evidence type="ECO:0000256" key="8">
    <source>
        <dbReference type="ARBA" id="ARBA00023201"/>
    </source>
</evidence>
<evidence type="ECO:0000256" key="1">
    <source>
        <dbReference type="ARBA" id="ARBA00004141"/>
    </source>
</evidence>
<feature type="transmembrane region" description="Helical" evidence="11">
    <location>
        <begin position="45"/>
        <end position="65"/>
    </location>
</feature>
<feature type="domain" description="Cation/H+ exchanger transmembrane" evidence="12">
    <location>
        <begin position="23"/>
        <end position="433"/>
    </location>
</feature>
<feature type="transmembrane region" description="Helical" evidence="11">
    <location>
        <begin position="219"/>
        <end position="244"/>
    </location>
</feature>
<keyword evidence="6 9" id="KW-0406">Ion transport</keyword>
<accession>E4YP61</accession>
<dbReference type="Gene3D" id="6.10.140.1330">
    <property type="match status" value="1"/>
</dbReference>
<feature type="transmembrane region" description="Helical" evidence="11">
    <location>
        <begin position="105"/>
        <end position="133"/>
    </location>
</feature>
<keyword evidence="4 11" id="KW-1133">Transmembrane helix</keyword>
<evidence type="ECO:0000256" key="9">
    <source>
        <dbReference type="RuleBase" id="RU003722"/>
    </source>
</evidence>
<evidence type="ECO:0000256" key="11">
    <source>
        <dbReference type="SAM" id="Phobius"/>
    </source>
</evidence>
<dbReference type="GO" id="GO:0005886">
    <property type="term" value="C:plasma membrane"/>
    <property type="evidence" value="ECO:0007669"/>
    <property type="project" value="TreeGrafter"/>
</dbReference>
<feature type="region of interest" description="Disordered" evidence="10">
    <location>
        <begin position="448"/>
        <end position="470"/>
    </location>
</feature>
<feature type="transmembrane region" description="Helical" evidence="11">
    <location>
        <begin position="339"/>
        <end position="359"/>
    </location>
</feature>
<evidence type="ECO:0000256" key="7">
    <source>
        <dbReference type="ARBA" id="ARBA00023136"/>
    </source>
</evidence>
<dbReference type="PANTHER" id="PTHR10110:SF98">
    <property type="entry name" value="SODIUM_HYDROGEN EXCHANGER"/>
    <property type="match status" value="1"/>
</dbReference>
<dbReference type="AlphaFoldDB" id="E4YP61"/>
<dbReference type="Pfam" id="PF00999">
    <property type="entry name" value="Na_H_Exchanger"/>
    <property type="match status" value="1"/>
</dbReference>
<comment type="subcellular location">
    <subcellularLocation>
        <location evidence="1">Membrane</location>
        <topology evidence="1">Multi-pass membrane protein</topology>
    </subcellularLocation>
</comment>
<evidence type="ECO:0000256" key="3">
    <source>
        <dbReference type="ARBA" id="ARBA00022692"/>
    </source>
</evidence>
<keyword evidence="7 11" id="KW-0472">Membrane</keyword>
<comment type="similarity">
    <text evidence="9">Belongs to the monovalent cation:proton antiporter 1 (CPA1) transporter (TC 2.A.36) family.</text>
</comment>
<dbReference type="InterPro" id="IPR006153">
    <property type="entry name" value="Cation/H_exchanger_TM"/>
</dbReference>
<reference evidence="13" key="1">
    <citation type="journal article" date="2010" name="Science">
        <title>Plasticity of animal genome architecture unmasked by rapid evolution of a pelagic tunicate.</title>
        <authorList>
            <person name="Denoeud F."/>
            <person name="Henriet S."/>
            <person name="Mungpakdee S."/>
            <person name="Aury J.M."/>
            <person name="Da Silva C."/>
            <person name="Brinkmann H."/>
            <person name="Mikhaleva J."/>
            <person name="Olsen L.C."/>
            <person name="Jubin C."/>
            <person name="Canestro C."/>
            <person name="Bouquet J.M."/>
            <person name="Danks G."/>
            <person name="Poulain J."/>
            <person name="Campsteijn C."/>
            <person name="Adamski M."/>
            <person name="Cross I."/>
            <person name="Yadetie F."/>
            <person name="Muffato M."/>
            <person name="Louis A."/>
            <person name="Butcher S."/>
            <person name="Tsagkogeorga G."/>
            <person name="Konrad A."/>
            <person name="Singh S."/>
            <person name="Jensen M.F."/>
            <person name="Cong E.H."/>
            <person name="Eikeseth-Otteraa H."/>
            <person name="Noel B."/>
            <person name="Anthouard V."/>
            <person name="Porcel B.M."/>
            <person name="Kachouri-Lafond R."/>
            <person name="Nishino A."/>
            <person name="Ugolini M."/>
            <person name="Chourrout P."/>
            <person name="Nishida H."/>
            <person name="Aasland R."/>
            <person name="Huzurbazar S."/>
            <person name="Westhof E."/>
            <person name="Delsuc F."/>
            <person name="Lehrach H."/>
            <person name="Reinhardt R."/>
            <person name="Weissenbach J."/>
            <person name="Roy S.W."/>
            <person name="Artiguenave F."/>
            <person name="Postlethwait J.H."/>
            <person name="Manak J.R."/>
            <person name="Thompson E.M."/>
            <person name="Jaillon O."/>
            <person name="Du Pasquier L."/>
            <person name="Boudinot P."/>
            <person name="Liberles D.A."/>
            <person name="Volff J.N."/>
            <person name="Philippe H."/>
            <person name="Lenhard B."/>
            <person name="Roest Crollius H."/>
            <person name="Wincker P."/>
            <person name="Chourrout D."/>
        </authorList>
    </citation>
    <scope>NUCLEOTIDE SEQUENCE [LARGE SCALE GENOMIC DNA]</scope>
</reference>
<dbReference type="InterPro" id="IPR018422">
    <property type="entry name" value="Cation/H_exchanger_CPA1"/>
</dbReference>
<evidence type="ECO:0000256" key="4">
    <source>
        <dbReference type="ARBA" id="ARBA00022989"/>
    </source>
</evidence>
<dbReference type="PRINTS" id="PR01084">
    <property type="entry name" value="NAHEXCHNGR"/>
</dbReference>
<evidence type="ECO:0000256" key="10">
    <source>
        <dbReference type="SAM" id="MobiDB-lite"/>
    </source>
</evidence>
<dbReference type="NCBIfam" id="TIGR00840">
    <property type="entry name" value="b_cpa1"/>
    <property type="match status" value="1"/>
</dbReference>
<sequence>MRLKRYFRNSDCLSDKKVCICITVALLAKILFHYAHNYARRVPECCLLICLGLIAGELFYCVHEVHLAEHLFTTQRFFTFLLPPIMLDAGFFMPKKAFFQNIGTILTYAVIGTMFNAFAIGLTIYGCYLLGLFSDIDEGASKPLGVLECLLFGSIMSAVDPVTVIAVFEEVKVNMVLYISVFGESILNDGVAVVLYQVFESFLEIGDEAITFVNLWRAVIKFSIVAGGGTLMGCVFGYLGSFVFKATKKFRMLEPMFIFINCYTAYLIAELLDLSAILSIIFCAFVMMDRSENEMSAESHVVVKYSLKMMANTAEIIIFIMLGLTSVQEFMTDFAHNWNTGLFVTTLISVTVYRFMSVYGLTWILNQFRAKPIPYNDQFVMSLSGLRGGIAFSLTKVVPPHLLPHIHQMLTTCIGIIFFTSFVQGGSIGPLVEYLKIKNDDDHFDQPHLLNDDEEQKENKEKCDQLEISE</sequence>
<feature type="compositionally biased region" description="Basic and acidic residues" evidence="10">
    <location>
        <begin position="457"/>
        <end position="470"/>
    </location>
</feature>
<dbReference type="GO" id="GO:0015385">
    <property type="term" value="F:sodium:proton antiporter activity"/>
    <property type="evidence" value="ECO:0007669"/>
    <property type="project" value="InterPro"/>
</dbReference>
<organism evidence="13">
    <name type="scientific">Oikopleura dioica</name>
    <name type="common">Tunicate</name>
    <dbReference type="NCBI Taxonomy" id="34765"/>
    <lineage>
        <taxon>Eukaryota</taxon>
        <taxon>Metazoa</taxon>
        <taxon>Chordata</taxon>
        <taxon>Tunicata</taxon>
        <taxon>Appendicularia</taxon>
        <taxon>Copelata</taxon>
        <taxon>Oikopleuridae</taxon>
        <taxon>Oikopleura</taxon>
    </lineage>
</organism>
<feature type="transmembrane region" description="Helical" evidence="11">
    <location>
        <begin position="307"/>
        <end position="327"/>
    </location>
</feature>
<keyword evidence="5" id="KW-0915">Sodium</keyword>
<dbReference type="EMBL" id="FN654931">
    <property type="protein sequence ID" value="CBY37259.1"/>
    <property type="molecule type" value="Genomic_DNA"/>
</dbReference>
<feature type="transmembrane region" description="Helical" evidence="11">
    <location>
        <begin position="77"/>
        <end position="93"/>
    </location>
</feature>
<evidence type="ECO:0000259" key="12">
    <source>
        <dbReference type="Pfam" id="PF00999"/>
    </source>
</evidence>
<feature type="transmembrane region" description="Helical" evidence="11">
    <location>
        <begin position="145"/>
        <end position="168"/>
    </location>
</feature>
<evidence type="ECO:0000313" key="13">
    <source>
        <dbReference type="EMBL" id="CBY37259.1"/>
    </source>
</evidence>
<feature type="transmembrane region" description="Helical" evidence="11">
    <location>
        <begin position="265"/>
        <end position="287"/>
    </location>
</feature>
<keyword evidence="9" id="KW-0050">Antiport</keyword>
<evidence type="ECO:0000256" key="6">
    <source>
        <dbReference type="ARBA" id="ARBA00023065"/>
    </source>
</evidence>
<evidence type="ECO:0000256" key="2">
    <source>
        <dbReference type="ARBA" id="ARBA00022448"/>
    </source>
</evidence>
<dbReference type="Proteomes" id="UP000011014">
    <property type="component" value="Unassembled WGS sequence"/>
</dbReference>